<dbReference type="RefSeq" id="WP_041018404.1">
    <property type="nucleotide sequence ID" value="NZ_CCEJ010000010.1"/>
</dbReference>
<comment type="caution">
    <text evidence="1">The sequence shown here is derived from an EMBL/GenBank/DDBJ whole genome shotgun (WGS) entry which is preliminary data.</text>
</comment>
<accession>A0A090D2Q9</accession>
<dbReference type="EMBL" id="CCEJ010000010">
    <property type="protein sequence ID" value="CDR34845.1"/>
    <property type="molecule type" value="Genomic_DNA"/>
</dbReference>
<keyword evidence="2" id="KW-1185">Reference proteome</keyword>
<dbReference type="Proteomes" id="UP000031552">
    <property type="component" value="Unassembled WGS sequence"/>
</dbReference>
<sequence>MQNLERQFPSAFIKINADFPNLPGVYFAKGEQIQEPMEAGLFVRTSEEAPFKKVVSDDLDVMMFQVGEFGQLVKDDGIRATEHRVHKALGAIER</sequence>
<proteinExistence type="predicted"/>
<dbReference type="STRING" id="1437425.CSEC_2039"/>
<reference evidence="1" key="2">
    <citation type="submission" date="2014-09" db="EMBL/GenBank/DDBJ databases">
        <title>Criblamydia sequanensis harbors a mega-plasmid encoding arsenite resistance.</title>
        <authorList>
            <person name="Bertelli C."/>
            <person name="Goesmann A."/>
            <person name="Greub G."/>
        </authorList>
    </citation>
    <scope>NUCLEOTIDE SEQUENCE [LARGE SCALE GENOMIC DNA]</scope>
    <source>
        <strain evidence="1">CRIB-18</strain>
    </source>
</reference>
<dbReference type="eggNOG" id="COG3491">
    <property type="taxonomic scope" value="Bacteria"/>
</dbReference>
<name>A0A090D2Q9_9BACT</name>
<evidence type="ECO:0000313" key="2">
    <source>
        <dbReference type="Proteomes" id="UP000031552"/>
    </source>
</evidence>
<dbReference type="AlphaFoldDB" id="A0A090D2Q9"/>
<evidence type="ECO:0000313" key="1">
    <source>
        <dbReference type="EMBL" id="CDR34845.1"/>
    </source>
</evidence>
<organism evidence="1 2">
    <name type="scientific">Candidatus Criblamydia sequanensis CRIB-18</name>
    <dbReference type="NCBI Taxonomy" id="1437425"/>
    <lineage>
        <taxon>Bacteria</taxon>
        <taxon>Pseudomonadati</taxon>
        <taxon>Chlamydiota</taxon>
        <taxon>Chlamydiia</taxon>
        <taxon>Parachlamydiales</taxon>
        <taxon>Candidatus Criblamydiaceae</taxon>
        <taxon>Candidatus Criblamydia</taxon>
    </lineage>
</organism>
<protein>
    <submittedName>
        <fullName evidence="1">Uncharacterized protein</fullName>
    </submittedName>
</protein>
<gene>
    <name evidence="1" type="ORF">CSEC_2039</name>
</gene>
<reference evidence="1" key="1">
    <citation type="submission" date="2013-12" db="EMBL/GenBank/DDBJ databases">
        <authorList>
            <person name="Linke B."/>
        </authorList>
    </citation>
    <scope>NUCLEOTIDE SEQUENCE [LARGE SCALE GENOMIC DNA]</scope>
    <source>
        <strain evidence="1">CRIB-18</strain>
    </source>
</reference>